<keyword evidence="4" id="KW-0456">Lyase</keyword>
<name>A0ABQ6CK18_9HYPH</name>
<dbReference type="PROSITE" id="PS51891">
    <property type="entry name" value="CENP_V_GFA"/>
    <property type="match status" value="1"/>
</dbReference>
<dbReference type="RefSeq" id="WP_284313177.1">
    <property type="nucleotide sequence ID" value="NZ_BSPC01000026.1"/>
</dbReference>
<dbReference type="PANTHER" id="PTHR33337:SF40">
    <property type="entry name" value="CENP-V_GFA DOMAIN-CONTAINING PROTEIN-RELATED"/>
    <property type="match status" value="1"/>
</dbReference>
<feature type="domain" description="CENP-V/GFA" evidence="5">
    <location>
        <begin position="2"/>
        <end position="115"/>
    </location>
</feature>
<gene>
    <name evidence="6" type="ORF">GCM10007874_31060</name>
</gene>
<dbReference type="Gene3D" id="3.90.1590.10">
    <property type="entry name" value="glutathione-dependent formaldehyde- activating enzyme (gfa)"/>
    <property type="match status" value="1"/>
</dbReference>
<evidence type="ECO:0000256" key="1">
    <source>
        <dbReference type="ARBA" id="ARBA00005495"/>
    </source>
</evidence>
<evidence type="ECO:0000256" key="3">
    <source>
        <dbReference type="ARBA" id="ARBA00022833"/>
    </source>
</evidence>
<dbReference type="Proteomes" id="UP001156882">
    <property type="component" value="Unassembled WGS sequence"/>
</dbReference>
<dbReference type="InterPro" id="IPR006913">
    <property type="entry name" value="CENP-V/GFA"/>
</dbReference>
<dbReference type="Pfam" id="PF04828">
    <property type="entry name" value="GFA"/>
    <property type="match status" value="1"/>
</dbReference>
<sequence>MKTGSCLCGSVTYEVWGSLRPIVACHCIQCRKTSGHYVAATQTESSHISIKGNSLKWFRSSERAERAFCSNCGSNLFWRRPDSQHISIFAGTIDGATELKMESQLYTKMAGDYYAIPDVPCIEQSTLK</sequence>
<accession>A0ABQ6CK18</accession>
<comment type="caution">
    <text evidence="6">The sequence shown here is derived from an EMBL/GenBank/DDBJ whole genome shotgun (WGS) entry which is preliminary data.</text>
</comment>
<evidence type="ECO:0000256" key="4">
    <source>
        <dbReference type="ARBA" id="ARBA00023239"/>
    </source>
</evidence>
<evidence type="ECO:0000259" key="5">
    <source>
        <dbReference type="PROSITE" id="PS51891"/>
    </source>
</evidence>
<proteinExistence type="inferred from homology"/>
<evidence type="ECO:0000256" key="2">
    <source>
        <dbReference type="ARBA" id="ARBA00022723"/>
    </source>
</evidence>
<keyword evidence="2" id="KW-0479">Metal-binding</keyword>
<organism evidence="6 7">
    <name type="scientific">Labrys miyagiensis</name>
    <dbReference type="NCBI Taxonomy" id="346912"/>
    <lineage>
        <taxon>Bacteria</taxon>
        <taxon>Pseudomonadati</taxon>
        <taxon>Pseudomonadota</taxon>
        <taxon>Alphaproteobacteria</taxon>
        <taxon>Hyphomicrobiales</taxon>
        <taxon>Xanthobacteraceae</taxon>
        <taxon>Labrys</taxon>
    </lineage>
</organism>
<reference evidence="7" key="1">
    <citation type="journal article" date="2019" name="Int. J. Syst. Evol. Microbiol.">
        <title>The Global Catalogue of Microorganisms (GCM) 10K type strain sequencing project: providing services to taxonomists for standard genome sequencing and annotation.</title>
        <authorList>
            <consortium name="The Broad Institute Genomics Platform"/>
            <consortium name="The Broad Institute Genome Sequencing Center for Infectious Disease"/>
            <person name="Wu L."/>
            <person name="Ma J."/>
        </authorList>
    </citation>
    <scope>NUCLEOTIDE SEQUENCE [LARGE SCALE GENOMIC DNA]</scope>
    <source>
        <strain evidence="7">NBRC 101365</strain>
    </source>
</reference>
<dbReference type="PANTHER" id="PTHR33337">
    <property type="entry name" value="GFA DOMAIN-CONTAINING PROTEIN"/>
    <property type="match status" value="1"/>
</dbReference>
<protein>
    <submittedName>
        <fullName evidence="6">Aldehyde-activating protein</fullName>
    </submittedName>
</protein>
<dbReference type="SUPFAM" id="SSF51316">
    <property type="entry name" value="Mss4-like"/>
    <property type="match status" value="1"/>
</dbReference>
<evidence type="ECO:0000313" key="7">
    <source>
        <dbReference type="Proteomes" id="UP001156882"/>
    </source>
</evidence>
<comment type="similarity">
    <text evidence="1">Belongs to the Gfa family.</text>
</comment>
<keyword evidence="3" id="KW-0862">Zinc</keyword>
<keyword evidence="7" id="KW-1185">Reference proteome</keyword>
<evidence type="ECO:0000313" key="6">
    <source>
        <dbReference type="EMBL" id="GLS20089.1"/>
    </source>
</evidence>
<dbReference type="InterPro" id="IPR011057">
    <property type="entry name" value="Mss4-like_sf"/>
</dbReference>
<dbReference type="EMBL" id="BSPC01000026">
    <property type="protein sequence ID" value="GLS20089.1"/>
    <property type="molecule type" value="Genomic_DNA"/>
</dbReference>